<dbReference type="InParanoid" id="A0A165ERU3"/>
<evidence type="ECO:0000256" key="4">
    <source>
        <dbReference type="SAM" id="MobiDB-lite"/>
    </source>
</evidence>
<dbReference type="InterPro" id="IPR028364">
    <property type="entry name" value="Ribosomal_uL1/biogenesis"/>
</dbReference>
<dbReference type="STRING" id="1353952.A0A165ERU3"/>
<organism evidence="5 6">
    <name type="scientific">Calocera cornea HHB12733</name>
    <dbReference type="NCBI Taxonomy" id="1353952"/>
    <lineage>
        <taxon>Eukaryota</taxon>
        <taxon>Fungi</taxon>
        <taxon>Dikarya</taxon>
        <taxon>Basidiomycota</taxon>
        <taxon>Agaricomycotina</taxon>
        <taxon>Dacrymycetes</taxon>
        <taxon>Dacrymycetales</taxon>
        <taxon>Dacrymycetaceae</taxon>
        <taxon>Calocera</taxon>
    </lineage>
</organism>
<dbReference type="PANTHER" id="PTHR36427">
    <property type="entry name" value="54S RIBOSOMAL PROTEIN L1, MITOCHONDRIAL"/>
    <property type="match status" value="1"/>
</dbReference>
<reference evidence="5 6" key="1">
    <citation type="journal article" date="2016" name="Mol. Biol. Evol.">
        <title>Comparative Genomics of Early-Diverging Mushroom-Forming Fungi Provides Insights into the Origins of Lignocellulose Decay Capabilities.</title>
        <authorList>
            <person name="Nagy L.G."/>
            <person name="Riley R."/>
            <person name="Tritt A."/>
            <person name="Adam C."/>
            <person name="Daum C."/>
            <person name="Floudas D."/>
            <person name="Sun H."/>
            <person name="Yadav J.S."/>
            <person name="Pangilinan J."/>
            <person name="Larsson K.H."/>
            <person name="Matsuura K."/>
            <person name="Barry K."/>
            <person name="Labutti K."/>
            <person name="Kuo R."/>
            <person name="Ohm R.A."/>
            <person name="Bhattacharya S.S."/>
            <person name="Shirouzu T."/>
            <person name="Yoshinaga Y."/>
            <person name="Martin F.M."/>
            <person name="Grigoriev I.V."/>
            <person name="Hibbett D.S."/>
        </authorList>
    </citation>
    <scope>NUCLEOTIDE SEQUENCE [LARGE SCALE GENOMIC DNA]</scope>
    <source>
        <strain evidence="5 6">HHB12733</strain>
    </source>
</reference>
<keyword evidence="3" id="KW-0687">Ribonucleoprotein</keyword>
<dbReference type="Pfam" id="PF00687">
    <property type="entry name" value="Ribosomal_L1"/>
    <property type="match status" value="1"/>
</dbReference>
<dbReference type="Gene3D" id="3.40.50.790">
    <property type="match status" value="1"/>
</dbReference>
<dbReference type="AlphaFoldDB" id="A0A165ERU3"/>
<dbReference type="InterPro" id="IPR016095">
    <property type="entry name" value="Ribosomal_uL1_3-a/b-sand"/>
</dbReference>
<proteinExistence type="inferred from homology"/>
<evidence type="ECO:0000313" key="5">
    <source>
        <dbReference type="EMBL" id="KZT55402.1"/>
    </source>
</evidence>
<evidence type="ECO:0000256" key="3">
    <source>
        <dbReference type="ARBA" id="ARBA00023274"/>
    </source>
</evidence>
<dbReference type="PANTHER" id="PTHR36427:SF3">
    <property type="entry name" value="LARGE RIBOSOMAL SUBUNIT PROTEIN UL1M"/>
    <property type="match status" value="1"/>
</dbReference>
<evidence type="ECO:0000256" key="1">
    <source>
        <dbReference type="ARBA" id="ARBA00010531"/>
    </source>
</evidence>
<dbReference type="GO" id="GO:0003735">
    <property type="term" value="F:structural constituent of ribosome"/>
    <property type="evidence" value="ECO:0007669"/>
    <property type="project" value="TreeGrafter"/>
</dbReference>
<dbReference type="EMBL" id="KV423995">
    <property type="protein sequence ID" value="KZT55402.1"/>
    <property type="molecule type" value="Genomic_DNA"/>
</dbReference>
<dbReference type="SUPFAM" id="SSF56808">
    <property type="entry name" value="Ribosomal protein L1"/>
    <property type="match status" value="1"/>
</dbReference>
<accession>A0A165ERU3</accession>
<dbReference type="GO" id="GO:0005762">
    <property type="term" value="C:mitochondrial large ribosomal subunit"/>
    <property type="evidence" value="ECO:0007669"/>
    <property type="project" value="TreeGrafter"/>
</dbReference>
<keyword evidence="2 5" id="KW-0689">Ribosomal protein</keyword>
<dbReference type="OrthoDB" id="1747252at2759"/>
<dbReference type="InterPro" id="IPR023674">
    <property type="entry name" value="Ribosomal_uL1-like"/>
</dbReference>
<keyword evidence="6" id="KW-1185">Reference proteome</keyword>
<comment type="similarity">
    <text evidence="1">Belongs to the universal ribosomal protein uL1 family.</text>
</comment>
<evidence type="ECO:0000313" key="6">
    <source>
        <dbReference type="Proteomes" id="UP000076842"/>
    </source>
</evidence>
<sequence>MSALLLWSQALRPSTSRAFSFPNPALSRRCLHASASVEAAAKKAKPAPKTKKAPKPKPKIKVRRIWRSPESMDIPDAVFLLKALEISRPNSAIEVSVLTNKVGNQQIQGRLSMPRDPRTASRKILYFCEPEKVEQALEAGATWAGGETLIQQVLNGEVKPEMCLATPEILPSVVKTLARFLGQKGILPATKRGTVNKDVAKGLRDARGAFTWRSDRNGMVHAKVGRVYFTPEEIEKNLQALLQNIRGGGKKVSEFEKETMYSVLKVNMSSTQGPGIEIRGIKS</sequence>
<dbReference type="Gene3D" id="3.30.190.20">
    <property type="match status" value="1"/>
</dbReference>
<protein>
    <submittedName>
        <fullName evidence="5">Ribosomal protein L1</fullName>
    </submittedName>
</protein>
<dbReference type="Proteomes" id="UP000076842">
    <property type="component" value="Unassembled WGS sequence"/>
</dbReference>
<feature type="compositionally biased region" description="Basic residues" evidence="4">
    <location>
        <begin position="42"/>
        <end position="59"/>
    </location>
</feature>
<feature type="region of interest" description="Disordered" evidence="4">
    <location>
        <begin position="39"/>
        <end position="59"/>
    </location>
</feature>
<evidence type="ECO:0000256" key="2">
    <source>
        <dbReference type="ARBA" id="ARBA00022980"/>
    </source>
</evidence>
<name>A0A165ERU3_9BASI</name>
<dbReference type="FunCoup" id="A0A165ERU3">
    <property type="interactions" value="127"/>
</dbReference>
<gene>
    <name evidence="5" type="ORF">CALCODRAFT_484773</name>
</gene>